<evidence type="ECO:0000256" key="1">
    <source>
        <dbReference type="ARBA" id="ARBA00001274"/>
    </source>
</evidence>
<keyword evidence="8" id="KW-0460">Magnesium</keyword>
<accession>A0A2H3KVX3</accession>
<dbReference type="GO" id="GO:0030170">
    <property type="term" value="F:pyridoxal phosphate binding"/>
    <property type="evidence" value="ECO:0007669"/>
    <property type="project" value="InterPro"/>
</dbReference>
<dbReference type="Proteomes" id="UP000220922">
    <property type="component" value="Unassembled WGS sequence"/>
</dbReference>
<comment type="function">
    <text evidence="11">Catalyzes the anaerobic formation of alpha-ketobutyrate and ammonia from threonine in a two-step reaction. The first step involved a dehydration of threonine and a production of enamine intermediates (aminocrotonate), which tautomerizes to its imine form (iminobutyrate). Both intermediates are unstable and short-lived. The second step is the nonenzymatic hydrolysis of the enamine/imine intermediates to form 2-ketobutyrate and free ammonia. In the low water environment of the cell, the second step is accelerated by RidA.</text>
</comment>
<protein>
    <recommendedName>
        <fullName evidence="7">threonine ammonia-lyase</fullName>
        <ecNumber evidence="7">4.3.1.19</ecNumber>
    </recommendedName>
    <alternativeName>
        <fullName evidence="12">Threonine deaminase</fullName>
    </alternativeName>
</protein>
<evidence type="ECO:0000256" key="12">
    <source>
        <dbReference type="ARBA" id="ARBA00031427"/>
    </source>
</evidence>
<reference evidence="14 15" key="1">
    <citation type="submission" date="2016-05" db="EMBL/GenBank/DDBJ databases">
        <authorList>
            <person name="Lavstsen T."/>
            <person name="Jespersen J.S."/>
        </authorList>
    </citation>
    <scope>NUCLEOTIDE SEQUENCE [LARGE SCALE GENOMIC DNA]</scope>
    <source>
        <strain evidence="14 15">B7-9</strain>
    </source>
</reference>
<evidence type="ECO:0000313" key="14">
    <source>
        <dbReference type="EMBL" id="PDV98051.1"/>
    </source>
</evidence>
<feature type="domain" description="Tryptophan synthase beta chain-like PALP" evidence="13">
    <location>
        <begin position="22"/>
        <end position="305"/>
    </location>
</feature>
<dbReference type="FunFam" id="3.40.50.1100:FF:000007">
    <property type="entry name" value="L-threonine dehydratase catabolic TdcB"/>
    <property type="match status" value="1"/>
</dbReference>
<dbReference type="EC" id="4.3.1.19" evidence="7"/>
<dbReference type="GO" id="GO:0005524">
    <property type="term" value="F:ATP binding"/>
    <property type="evidence" value="ECO:0007669"/>
    <property type="project" value="TreeGrafter"/>
</dbReference>
<evidence type="ECO:0000256" key="5">
    <source>
        <dbReference type="ARBA" id="ARBA00001946"/>
    </source>
</evidence>
<dbReference type="GO" id="GO:0030378">
    <property type="term" value="F:serine racemase activity"/>
    <property type="evidence" value="ECO:0007669"/>
    <property type="project" value="TreeGrafter"/>
</dbReference>
<comment type="cofactor">
    <cofactor evidence="5">
        <name>Mg(2+)</name>
        <dbReference type="ChEBI" id="CHEBI:18420"/>
    </cofactor>
</comment>
<dbReference type="FunFam" id="3.40.50.1100:FF:000005">
    <property type="entry name" value="Threonine dehydratase catabolic"/>
    <property type="match status" value="1"/>
</dbReference>
<dbReference type="InterPro" id="IPR036052">
    <property type="entry name" value="TrpB-like_PALP_sf"/>
</dbReference>
<name>A0A2H3KVX3_9CHLR</name>
<dbReference type="GO" id="GO:0070179">
    <property type="term" value="P:D-serine biosynthetic process"/>
    <property type="evidence" value="ECO:0007669"/>
    <property type="project" value="TreeGrafter"/>
</dbReference>
<dbReference type="InterPro" id="IPR000634">
    <property type="entry name" value="Ser/Thr_deHydtase_PyrdxlP-BS"/>
</dbReference>
<evidence type="ECO:0000256" key="2">
    <source>
        <dbReference type="ARBA" id="ARBA00001913"/>
    </source>
</evidence>
<evidence type="ECO:0000256" key="3">
    <source>
        <dbReference type="ARBA" id="ARBA00001933"/>
    </source>
</evidence>
<comment type="caution">
    <text evidence="14">The sequence shown here is derived from an EMBL/GenBank/DDBJ whole genome shotgun (WGS) entry which is preliminary data.</text>
</comment>
<keyword evidence="10" id="KW-0456">Lyase</keyword>
<keyword evidence="9" id="KW-0663">Pyridoxal phosphate</keyword>
<dbReference type="GO" id="GO:0003941">
    <property type="term" value="F:L-serine ammonia-lyase activity"/>
    <property type="evidence" value="ECO:0007669"/>
    <property type="project" value="TreeGrafter"/>
</dbReference>
<comment type="cofactor">
    <cofactor evidence="2">
        <name>Ca(2+)</name>
        <dbReference type="ChEBI" id="CHEBI:29108"/>
    </cofactor>
</comment>
<comment type="catalytic activity">
    <reaction evidence="1">
        <text>L-threonine = 2-oxobutanoate + NH4(+)</text>
        <dbReference type="Rhea" id="RHEA:22108"/>
        <dbReference type="ChEBI" id="CHEBI:16763"/>
        <dbReference type="ChEBI" id="CHEBI:28938"/>
        <dbReference type="ChEBI" id="CHEBI:57926"/>
        <dbReference type="EC" id="4.3.1.19"/>
    </reaction>
</comment>
<dbReference type="RefSeq" id="WP_097653773.1">
    <property type="nucleotide sequence ID" value="NZ_LYXE01000110.1"/>
</dbReference>
<evidence type="ECO:0000256" key="7">
    <source>
        <dbReference type="ARBA" id="ARBA00012096"/>
    </source>
</evidence>
<evidence type="ECO:0000313" key="15">
    <source>
        <dbReference type="Proteomes" id="UP000220922"/>
    </source>
</evidence>
<comment type="cofactor">
    <cofactor evidence="4">
        <name>Mn(2+)</name>
        <dbReference type="ChEBI" id="CHEBI:29035"/>
    </cofactor>
</comment>
<comment type="similarity">
    <text evidence="6">Belongs to the serine/threonine dehydratase family.</text>
</comment>
<dbReference type="PROSITE" id="PS00165">
    <property type="entry name" value="DEHYDRATASE_SER_THR"/>
    <property type="match status" value="1"/>
</dbReference>
<dbReference type="Pfam" id="PF00291">
    <property type="entry name" value="PALP"/>
    <property type="match status" value="1"/>
</dbReference>
<gene>
    <name evidence="14" type="ORF">A9Q02_02935</name>
</gene>
<dbReference type="Gene3D" id="3.40.50.1100">
    <property type="match status" value="2"/>
</dbReference>
<evidence type="ECO:0000256" key="9">
    <source>
        <dbReference type="ARBA" id="ARBA00022898"/>
    </source>
</evidence>
<evidence type="ECO:0000256" key="6">
    <source>
        <dbReference type="ARBA" id="ARBA00010869"/>
    </source>
</evidence>
<dbReference type="GO" id="GO:0018114">
    <property type="term" value="F:threonine racemase activity"/>
    <property type="evidence" value="ECO:0007669"/>
    <property type="project" value="TreeGrafter"/>
</dbReference>
<evidence type="ECO:0000256" key="11">
    <source>
        <dbReference type="ARBA" id="ARBA00025527"/>
    </source>
</evidence>
<dbReference type="EMBL" id="LYXE01000110">
    <property type="protein sequence ID" value="PDV98051.1"/>
    <property type="molecule type" value="Genomic_DNA"/>
</dbReference>
<comment type="cofactor">
    <cofactor evidence="3">
        <name>pyridoxal 5'-phosphate</name>
        <dbReference type="ChEBI" id="CHEBI:597326"/>
    </cofactor>
</comment>
<evidence type="ECO:0000256" key="8">
    <source>
        <dbReference type="ARBA" id="ARBA00022842"/>
    </source>
</evidence>
<organism evidence="14 15">
    <name type="scientific">Candidatus Chloroploca asiatica</name>
    <dbReference type="NCBI Taxonomy" id="1506545"/>
    <lineage>
        <taxon>Bacteria</taxon>
        <taxon>Bacillati</taxon>
        <taxon>Chloroflexota</taxon>
        <taxon>Chloroflexia</taxon>
        <taxon>Chloroflexales</taxon>
        <taxon>Chloroflexineae</taxon>
        <taxon>Oscillochloridaceae</taxon>
        <taxon>Candidatus Chloroploca</taxon>
    </lineage>
</organism>
<dbReference type="GO" id="GO:0000287">
    <property type="term" value="F:magnesium ion binding"/>
    <property type="evidence" value="ECO:0007669"/>
    <property type="project" value="TreeGrafter"/>
</dbReference>
<dbReference type="SUPFAM" id="SSF53686">
    <property type="entry name" value="Tryptophan synthase beta subunit-like PLP-dependent enzymes"/>
    <property type="match status" value="1"/>
</dbReference>
<sequence>MFAVTFADVEQAAAQLHGVAHVTPVMTSRTLDAVTGRAIFLKCEQFQRGGAFKFRGAYNAISRLSAHERQRGVIAFSSGNHAQGVALAAQLAGVPAVICMPDDAPPVKLAATRDYGAEVVIYQRATTDREAFARTLAEQRGLTLIPPYDHPQIMAGQGTAAHELLAQVPELDTLVMPVGGGGLISGCTIAAKAHHPTLRIFGVETEGADDVRRSLACGERVTIDPPTTIADGIRTTAPGYLTFPIIQQYVEQILVVPDTAVLETMRFLLMRMKLVVEPTGAVGLAAVMTGVVPPTCQRIGVIISGGNVDPALLACLG</sequence>
<dbReference type="InterPro" id="IPR001926">
    <property type="entry name" value="TrpB-like_PALP"/>
</dbReference>
<dbReference type="PANTHER" id="PTHR43050">
    <property type="entry name" value="SERINE / THREONINE RACEMASE FAMILY MEMBER"/>
    <property type="match status" value="1"/>
</dbReference>
<dbReference type="CDD" id="cd01562">
    <property type="entry name" value="Thr-dehyd"/>
    <property type="match status" value="1"/>
</dbReference>
<dbReference type="GO" id="GO:0004794">
    <property type="term" value="F:threonine deaminase activity"/>
    <property type="evidence" value="ECO:0007669"/>
    <property type="project" value="UniProtKB-EC"/>
</dbReference>
<evidence type="ECO:0000259" key="13">
    <source>
        <dbReference type="Pfam" id="PF00291"/>
    </source>
</evidence>
<dbReference type="AlphaFoldDB" id="A0A2H3KVX3"/>
<dbReference type="PANTHER" id="PTHR43050:SF1">
    <property type="entry name" value="SERINE RACEMASE"/>
    <property type="match status" value="1"/>
</dbReference>
<evidence type="ECO:0000256" key="4">
    <source>
        <dbReference type="ARBA" id="ARBA00001936"/>
    </source>
</evidence>
<dbReference type="OrthoDB" id="9811476at2"/>
<evidence type="ECO:0000256" key="10">
    <source>
        <dbReference type="ARBA" id="ARBA00023239"/>
    </source>
</evidence>
<dbReference type="NCBIfam" id="NF005454">
    <property type="entry name" value="PRK07048.1"/>
    <property type="match status" value="1"/>
</dbReference>
<keyword evidence="15" id="KW-1185">Reference proteome</keyword>
<proteinExistence type="inferred from homology"/>